<evidence type="ECO:0000256" key="10">
    <source>
        <dbReference type="ARBA" id="ARBA00023128"/>
    </source>
</evidence>
<evidence type="ECO:0000259" key="16">
    <source>
        <dbReference type="PROSITE" id="PS51387"/>
    </source>
</evidence>
<evidence type="ECO:0000256" key="12">
    <source>
        <dbReference type="ARBA" id="ARBA00039639"/>
    </source>
</evidence>
<evidence type="ECO:0000256" key="7">
    <source>
        <dbReference type="ARBA" id="ARBA00022833"/>
    </source>
</evidence>
<comment type="subcellular location">
    <subcellularLocation>
        <location evidence="2">Mitochondrion</location>
    </subcellularLocation>
</comment>
<dbReference type="InterPro" id="IPR006094">
    <property type="entry name" value="Oxid_FAD_bind_N"/>
</dbReference>
<keyword evidence="8" id="KW-0809">Transit peptide</keyword>
<evidence type="ECO:0000256" key="9">
    <source>
        <dbReference type="ARBA" id="ARBA00023002"/>
    </source>
</evidence>
<comment type="caution">
    <text evidence="17">The sequence shown here is derived from an EMBL/GenBank/DDBJ whole genome shotgun (WGS) entry which is preliminary data.</text>
</comment>
<dbReference type="SUPFAM" id="SSF56176">
    <property type="entry name" value="FAD-binding/transporter-associated domain-like"/>
    <property type="match status" value="1"/>
</dbReference>
<dbReference type="Gene3D" id="3.30.43.10">
    <property type="entry name" value="Uridine Diphospho-n-acetylenolpyruvylglucosamine Reductase, domain 2"/>
    <property type="match status" value="1"/>
</dbReference>
<dbReference type="Gene3D" id="3.30.70.2190">
    <property type="match status" value="1"/>
</dbReference>
<dbReference type="PANTHER" id="PTHR43716">
    <property type="entry name" value="D-2-HYDROXYGLUTARATE DEHYDROGENASE, MITOCHONDRIAL"/>
    <property type="match status" value="1"/>
</dbReference>
<dbReference type="OrthoDB" id="5332616at2759"/>
<evidence type="ECO:0000256" key="1">
    <source>
        <dbReference type="ARBA" id="ARBA00001974"/>
    </source>
</evidence>
<dbReference type="InterPro" id="IPR004113">
    <property type="entry name" value="FAD-bd_oxidored_4_C"/>
</dbReference>
<evidence type="ECO:0000256" key="2">
    <source>
        <dbReference type="ARBA" id="ARBA00004173"/>
    </source>
</evidence>
<evidence type="ECO:0000313" key="18">
    <source>
        <dbReference type="Proteomes" id="UP000624404"/>
    </source>
</evidence>
<keyword evidence="9" id="KW-0560">Oxidoreductase</keyword>
<dbReference type="GO" id="GO:0051990">
    <property type="term" value="F:(R)-2-hydroxyglutarate dehydrogenase activity"/>
    <property type="evidence" value="ECO:0007669"/>
    <property type="project" value="UniProtKB-EC"/>
</dbReference>
<dbReference type="AlphaFoldDB" id="A0A8H2ZSF3"/>
<keyword evidence="5" id="KW-0479">Metal-binding</keyword>
<dbReference type="FunFam" id="3.30.70.2190:FF:000001">
    <property type="entry name" value="D-2-hydroxyglutarate dehydrogenase mitochondrial"/>
    <property type="match status" value="1"/>
</dbReference>
<evidence type="ECO:0000256" key="14">
    <source>
        <dbReference type="ARBA" id="ARBA00049267"/>
    </source>
</evidence>
<dbReference type="SUPFAM" id="SSF55103">
    <property type="entry name" value="FAD-linked oxidases, C-terminal domain"/>
    <property type="match status" value="1"/>
</dbReference>
<evidence type="ECO:0000256" key="11">
    <source>
        <dbReference type="ARBA" id="ARBA00039003"/>
    </source>
</evidence>
<dbReference type="InterPro" id="IPR036318">
    <property type="entry name" value="FAD-bd_PCMH-like_sf"/>
</dbReference>
<gene>
    <name evidence="17" type="ORF">SCLTRI_LOCUS9737</name>
</gene>
<dbReference type="EC" id="1.1.99.39" evidence="11"/>
<dbReference type="GO" id="GO:0071949">
    <property type="term" value="F:FAD binding"/>
    <property type="evidence" value="ECO:0007669"/>
    <property type="project" value="InterPro"/>
</dbReference>
<evidence type="ECO:0000256" key="13">
    <source>
        <dbReference type="ARBA" id="ARBA00045410"/>
    </source>
</evidence>
<dbReference type="InterPro" id="IPR051264">
    <property type="entry name" value="FAD-oxidored/transferase_4"/>
</dbReference>
<evidence type="ECO:0000256" key="15">
    <source>
        <dbReference type="ARBA" id="ARBA00051436"/>
    </source>
</evidence>
<dbReference type="Gene3D" id="3.30.70.2740">
    <property type="match status" value="1"/>
</dbReference>
<dbReference type="Pfam" id="PF02913">
    <property type="entry name" value="FAD-oxidase_C"/>
    <property type="match status" value="1"/>
</dbReference>
<reference evidence="17" key="1">
    <citation type="submission" date="2020-10" db="EMBL/GenBank/DDBJ databases">
        <authorList>
            <person name="Kusch S."/>
        </authorList>
    </citation>
    <scope>NUCLEOTIDE SEQUENCE</scope>
    <source>
        <strain evidence="17">SwB9</strain>
    </source>
</reference>
<evidence type="ECO:0000256" key="8">
    <source>
        <dbReference type="ARBA" id="ARBA00022946"/>
    </source>
</evidence>
<dbReference type="GO" id="GO:0046872">
    <property type="term" value="F:metal ion binding"/>
    <property type="evidence" value="ECO:0007669"/>
    <property type="project" value="UniProtKB-KW"/>
</dbReference>
<dbReference type="Gene3D" id="1.10.45.10">
    <property type="entry name" value="Vanillyl-alcohol Oxidase, Chain A, domain 4"/>
    <property type="match status" value="1"/>
</dbReference>
<comment type="function">
    <text evidence="13">Catalyzes the oxidation of D-2-hydroxyglutarate (D-2-HG) to alpha-ketoglutarate. Also catalyzes the oxidation of other D-2-hydroxyacids, such as D-malate (D-MAL) and D-lactate (D-LAC). Exhibits high activities towards D-2-HG and D-MAL but a very weak activity towards D-LAC.</text>
</comment>
<dbReference type="GO" id="GO:0006108">
    <property type="term" value="P:malate metabolic process"/>
    <property type="evidence" value="ECO:0007669"/>
    <property type="project" value="UniProtKB-ARBA"/>
</dbReference>
<evidence type="ECO:0000313" key="17">
    <source>
        <dbReference type="EMBL" id="CAD6452410.1"/>
    </source>
</evidence>
<dbReference type="InterPro" id="IPR016169">
    <property type="entry name" value="FAD-bd_PCMH_sub2"/>
</dbReference>
<protein>
    <recommendedName>
        <fullName evidence="12">D-2-hydroxyglutarate dehydrogenase, mitochondrial</fullName>
        <ecNumber evidence="11">1.1.99.39</ecNumber>
    </recommendedName>
</protein>
<keyword evidence="7" id="KW-0862">Zinc</keyword>
<keyword evidence="18" id="KW-1185">Reference proteome</keyword>
<dbReference type="InterPro" id="IPR016166">
    <property type="entry name" value="FAD-bd_PCMH"/>
</dbReference>
<dbReference type="FunFam" id="1.10.45.10:FF:000001">
    <property type="entry name" value="D-lactate dehydrogenase mitochondrial"/>
    <property type="match status" value="1"/>
</dbReference>
<name>A0A8H2ZSF3_9HELO</name>
<dbReference type="FunFam" id="3.30.465.10:FF:000053">
    <property type="entry name" value="D-lactate dehydrogenase (Cytochrome), putative"/>
    <property type="match status" value="1"/>
</dbReference>
<organism evidence="17 18">
    <name type="scientific">Sclerotinia trifoliorum</name>
    <dbReference type="NCBI Taxonomy" id="28548"/>
    <lineage>
        <taxon>Eukaryota</taxon>
        <taxon>Fungi</taxon>
        <taxon>Dikarya</taxon>
        <taxon>Ascomycota</taxon>
        <taxon>Pezizomycotina</taxon>
        <taxon>Leotiomycetes</taxon>
        <taxon>Helotiales</taxon>
        <taxon>Sclerotiniaceae</taxon>
        <taxon>Sclerotinia</taxon>
    </lineage>
</organism>
<evidence type="ECO:0000256" key="5">
    <source>
        <dbReference type="ARBA" id="ARBA00022723"/>
    </source>
</evidence>
<dbReference type="InterPro" id="IPR016171">
    <property type="entry name" value="Vanillyl_alc_oxidase_C-sub2"/>
</dbReference>
<keyword evidence="4" id="KW-0285">Flavoprotein</keyword>
<dbReference type="EMBL" id="CAJHIA010000036">
    <property type="protein sequence ID" value="CAD6452410.1"/>
    <property type="molecule type" value="Genomic_DNA"/>
</dbReference>
<evidence type="ECO:0000256" key="3">
    <source>
        <dbReference type="ARBA" id="ARBA00008000"/>
    </source>
</evidence>
<dbReference type="InterPro" id="IPR016164">
    <property type="entry name" value="FAD-linked_Oxase-like_C"/>
</dbReference>
<dbReference type="InterPro" id="IPR016167">
    <property type="entry name" value="FAD-bd_PCMH_sub1"/>
</dbReference>
<accession>A0A8H2ZSF3</accession>
<comment type="catalytic activity">
    <reaction evidence="15">
        <text>(R)-lactate + 2 Fe(III)-[cytochrome c] = 2 Fe(II)-[cytochrome c] + pyruvate + 2 H(+)</text>
        <dbReference type="Rhea" id="RHEA:13521"/>
        <dbReference type="Rhea" id="RHEA-COMP:10350"/>
        <dbReference type="Rhea" id="RHEA-COMP:14399"/>
        <dbReference type="ChEBI" id="CHEBI:15361"/>
        <dbReference type="ChEBI" id="CHEBI:15378"/>
        <dbReference type="ChEBI" id="CHEBI:16004"/>
        <dbReference type="ChEBI" id="CHEBI:29033"/>
        <dbReference type="ChEBI" id="CHEBI:29034"/>
        <dbReference type="EC" id="1.1.2.4"/>
    </reaction>
</comment>
<dbReference type="Gene3D" id="3.30.465.10">
    <property type="match status" value="1"/>
</dbReference>
<keyword evidence="6" id="KW-0274">FAD</keyword>
<dbReference type="PANTHER" id="PTHR43716:SF1">
    <property type="entry name" value="D-2-HYDROXYGLUTARATE DEHYDROGENASE, MITOCHONDRIAL"/>
    <property type="match status" value="1"/>
</dbReference>
<evidence type="ECO:0000256" key="6">
    <source>
        <dbReference type="ARBA" id="ARBA00022827"/>
    </source>
</evidence>
<dbReference type="Pfam" id="PF01565">
    <property type="entry name" value="FAD_binding_4"/>
    <property type="match status" value="1"/>
</dbReference>
<dbReference type="GO" id="GO:0004458">
    <property type="term" value="F:D-lactate dehydrogenase (cytochrome) activity"/>
    <property type="evidence" value="ECO:0007669"/>
    <property type="project" value="UniProtKB-EC"/>
</dbReference>
<dbReference type="PROSITE" id="PS51387">
    <property type="entry name" value="FAD_PCMH"/>
    <property type="match status" value="1"/>
</dbReference>
<sequence length="552" mass="60819">MAVRSRITLAARRARVSSASSSCSKIRSLRPLVQTRLQSTATTEGSEGVAKGTTGTSKAIKFTSETYPDIKRDSRFAKISEENVKFFKDLLEKESAVIDGVTKDATDDIEPFNGDWMRKYRGHTSLVLKPGSTEEVSEILKYCNDNMLAVVPQGGNTGLVGGSVPVFDEIVINMSRMNQIRSFDEVSGTLVVDAGVVLEVADNYLAERKHIFPLDLGAKGSCHIGGNVATNAGGLRLLRYGSLHGNVLGIEAVLPDGTIVDDLSKLRKNNTGYDLKQLFIGGEGTIGIITGISILCPQRSSATNVAFFGLESFEKVQEAFKEAKGQLSEILSAFELMDSHSQDLVQRVTKNKRPLEGEYPFYCLIETSGSNSEHDQEKLNNFLEYVMEKEIVSDGTLAENATQIKDLWGWREGIPECLGHWGGVYKYDLSIPLKELYQLVEDVREKITEAGLIGDTEDHPVVGVVGYGHMGDSNLHLNVATRSYDKRVEQALEPFVYEWVSKRNGSISAEHGLGLAKKNYIGYSRSAIMIELMKGIKNLYDPNGIMNPYKYI</sequence>
<comment type="cofactor">
    <cofactor evidence="1">
        <name>FAD</name>
        <dbReference type="ChEBI" id="CHEBI:57692"/>
    </cofactor>
</comment>
<comment type="catalytic activity">
    <reaction evidence="14">
        <text>(R)-malate + A = oxaloacetate + AH2</text>
        <dbReference type="Rhea" id="RHEA:67460"/>
        <dbReference type="ChEBI" id="CHEBI:13193"/>
        <dbReference type="ChEBI" id="CHEBI:15588"/>
        <dbReference type="ChEBI" id="CHEBI:16452"/>
        <dbReference type="ChEBI" id="CHEBI:17499"/>
    </reaction>
    <physiologicalReaction direction="left-to-right" evidence="14">
        <dbReference type="Rhea" id="RHEA:67461"/>
    </physiologicalReaction>
</comment>
<dbReference type="GO" id="GO:0005739">
    <property type="term" value="C:mitochondrion"/>
    <property type="evidence" value="ECO:0007669"/>
    <property type="project" value="UniProtKB-SubCell"/>
</dbReference>
<comment type="similarity">
    <text evidence="3">Belongs to the FAD-binding oxidoreductase/transferase type 4 family.</text>
</comment>
<dbReference type="FunFam" id="3.30.43.10:FF:000002">
    <property type="entry name" value="D-2-hydroxyglutarate dehydrogenase, mitochondrial"/>
    <property type="match status" value="1"/>
</dbReference>
<keyword evidence="10" id="KW-0496">Mitochondrion</keyword>
<feature type="domain" description="FAD-binding PCMH-type" evidence="16">
    <location>
        <begin position="120"/>
        <end position="299"/>
    </location>
</feature>
<dbReference type="FunFam" id="3.30.70.2740:FF:000002">
    <property type="entry name" value="D-2-hydroxyglutarate dehydrogenase mitochondrial"/>
    <property type="match status" value="1"/>
</dbReference>
<evidence type="ECO:0000256" key="4">
    <source>
        <dbReference type="ARBA" id="ARBA00022630"/>
    </source>
</evidence>
<proteinExistence type="inferred from homology"/>
<dbReference type="Proteomes" id="UP000624404">
    <property type="component" value="Unassembled WGS sequence"/>
</dbReference>